<evidence type="ECO:0000256" key="3">
    <source>
        <dbReference type="ARBA" id="ARBA00013161"/>
    </source>
</evidence>
<dbReference type="EC" id="6.1.1.2" evidence="3"/>
<protein>
    <recommendedName>
        <fullName evidence="3">tryptophan--tRNA ligase</fullName>
        <ecNumber evidence="3">6.1.1.2</ecNumber>
    </recommendedName>
</protein>
<reference evidence="10" key="1">
    <citation type="journal article" date="2015" name="Nature">
        <title>Complex archaea that bridge the gap between prokaryotes and eukaryotes.</title>
        <authorList>
            <person name="Spang A."/>
            <person name="Saw J.H."/>
            <person name="Jorgensen S.L."/>
            <person name="Zaremba-Niedzwiedzka K."/>
            <person name="Martijn J."/>
            <person name="Lind A.E."/>
            <person name="van Eijk R."/>
            <person name="Schleper C."/>
            <person name="Guy L."/>
            <person name="Ettema T.J."/>
        </authorList>
    </citation>
    <scope>NUCLEOTIDE SEQUENCE</scope>
</reference>
<dbReference type="InterPro" id="IPR014729">
    <property type="entry name" value="Rossmann-like_a/b/a_fold"/>
</dbReference>
<comment type="catalytic activity">
    <reaction evidence="9">
        <text>tRNA(Trp) + L-tryptophan + ATP = L-tryptophyl-tRNA(Trp) + AMP + diphosphate + H(+)</text>
        <dbReference type="Rhea" id="RHEA:24080"/>
        <dbReference type="Rhea" id="RHEA-COMP:9671"/>
        <dbReference type="Rhea" id="RHEA-COMP:9705"/>
        <dbReference type="ChEBI" id="CHEBI:15378"/>
        <dbReference type="ChEBI" id="CHEBI:30616"/>
        <dbReference type="ChEBI" id="CHEBI:33019"/>
        <dbReference type="ChEBI" id="CHEBI:57912"/>
        <dbReference type="ChEBI" id="CHEBI:78442"/>
        <dbReference type="ChEBI" id="CHEBI:78535"/>
        <dbReference type="ChEBI" id="CHEBI:456215"/>
        <dbReference type="EC" id="6.1.1.2"/>
    </reaction>
</comment>
<keyword evidence="8" id="KW-0030">Aminoacyl-tRNA synthetase</keyword>
<dbReference type="EMBL" id="LAZR01000026">
    <property type="protein sequence ID" value="KKO03497.1"/>
    <property type="molecule type" value="Genomic_DNA"/>
</dbReference>
<evidence type="ECO:0000256" key="8">
    <source>
        <dbReference type="ARBA" id="ARBA00023146"/>
    </source>
</evidence>
<evidence type="ECO:0000256" key="1">
    <source>
        <dbReference type="ARBA" id="ARBA00004173"/>
    </source>
</evidence>
<gene>
    <name evidence="10" type="ORF">LCGC14_0094210</name>
</gene>
<evidence type="ECO:0000256" key="2">
    <source>
        <dbReference type="ARBA" id="ARBA00005594"/>
    </source>
</evidence>
<evidence type="ECO:0000256" key="6">
    <source>
        <dbReference type="ARBA" id="ARBA00022840"/>
    </source>
</evidence>
<dbReference type="GO" id="GO:0005829">
    <property type="term" value="C:cytosol"/>
    <property type="evidence" value="ECO:0007669"/>
    <property type="project" value="TreeGrafter"/>
</dbReference>
<dbReference type="PANTHER" id="PTHR43766">
    <property type="entry name" value="TRYPTOPHAN--TRNA LIGASE, MITOCHONDRIAL"/>
    <property type="match status" value="1"/>
</dbReference>
<dbReference type="GO" id="GO:0005524">
    <property type="term" value="F:ATP binding"/>
    <property type="evidence" value="ECO:0007669"/>
    <property type="project" value="UniProtKB-KW"/>
</dbReference>
<dbReference type="PROSITE" id="PS00178">
    <property type="entry name" value="AA_TRNA_LIGASE_I"/>
    <property type="match status" value="1"/>
</dbReference>
<organism evidence="10">
    <name type="scientific">marine sediment metagenome</name>
    <dbReference type="NCBI Taxonomy" id="412755"/>
    <lineage>
        <taxon>unclassified sequences</taxon>
        <taxon>metagenomes</taxon>
        <taxon>ecological metagenomes</taxon>
    </lineage>
</organism>
<dbReference type="SUPFAM" id="SSF52374">
    <property type="entry name" value="Nucleotidylyl transferase"/>
    <property type="match status" value="1"/>
</dbReference>
<dbReference type="PRINTS" id="PR01039">
    <property type="entry name" value="TRNASYNTHTRP"/>
</dbReference>
<accession>A0A0F9XVS8</accession>
<sequence>MRVLSGIQPSGRLHIGNYFGATRQHLRLQDEGHSCFYFIANYHALTSIQDRAELEDVCMHVATAYLAMGLDPDKSVFFMQSDVPQVTELCWILNCQCPVSLMAKATSYKDKVARGLPANMGLLDYPVLQAADIIIYDAESVPVGADQKQHVEMTRDIAGKFNRTYGQDVLVLPEPYIVPEVAVVPGIDGQKMSKSYGNTIEIFATDKQTTKRCAAIVTDSTPLEDPKDPDTCNVFALLKLFVEPAELDEIAASYRAGGYGYGHAKGRLAELVNEQFADAREKYPKLEKQPDYVRDVLREGGRKAREVADATMARVRDACGLLTHR</sequence>
<proteinExistence type="inferred from homology"/>
<dbReference type="GO" id="GO:0004830">
    <property type="term" value="F:tryptophan-tRNA ligase activity"/>
    <property type="evidence" value="ECO:0007669"/>
    <property type="project" value="UniProtKB-EC"/>
</dbReference>
<evidence type="ECO:0000256" key="5">
    <source>
        <dbReference type="ARBA" id="ARBA00022741"/>
    </source>
</evidence>
<dbReference type="AlphaFoldDB" id="A0A0F9XVS8"/>
<comment type="caution">
    <text evidence="10">The sequence shown here is derived from an EMBL/GenBank/DDBJ whole genome shotgun (WGS) entry which is preliminary data.</text>
</comment>
<dbReference type="GO" id="GO:0006436">
    <property type="term" value="P:tryptophanyl-tRNA aminoacylation"/>
    <property type="evidence" value="ECO:0007669"/>
    <property type="project" value="InterPro"/>
</dbReference>
<dbReference type="InterPro" id="IPR024109">
    <property type="entry name" value="Trp-tRNA-ligase_bac-type"/>
</dbReference>
<dbReference type="InterPro" id="IPR050203">
    <property type="entry name" value="Trp-tRNA_synthetase"/>
</dbReference>
<dbReference type="PANTHER" id="PTHR43766:SF1">
    <property type="entry name" value="TRYPTOPHAN--TRNA LIGASE, MITOCHONDRIAL"/>
    <property type="match status" value="1"/>
</dbReference>
<evidence type="ECO:0000256" key="7">
    <source>
        <dbReference type="ARBA" id="ARBA00022917"/>
    </source>
</evidence>
<name>A0A0F9XVS8_9ZZZZ</name>
<dbReference type="Gene3D" id="3.40.50.620">
    <property type="entry name" value="HUPs"/>
    <property type="match status" value="1"/>
</dbReference>
<evidence type="ECO:0000256" key="9">
    <source>
        <dbReference type="ARBA" id="ARBA00049929"/>
    </source>
</evidence>
<dbReference type="InterPro" id="IPR001412">
    <property type="entry name" value="aa-tRNA-synth_I_CS"/>
</dbReference>
<dbReference type="GO" id="GO:0005739">
    <property type="term" value="C:mitochondrion"/>
    <property type="evidence" value="ECO:0007669"/>
    <property type="project" value="UniProtKB-SubCell"/>
</dbReference>
<evidence type="ECO:0000313" key="10">
    <source>
        <dbReference type="EMBL" id="KKO03497.1"/>
    </source>
</evidence>
<dbReference type="CDD" id="cd00806">
    <property type="entry name" value="TrpRS_core"/>
    <property type="match status" value="1"/>
</dbReference>
<keyword evidence="7" id="KW-0648">Protein biosynthesis</keyword>
<keyword evidence="4" id="KW-0436">Ligase</keyword>
<dbReference type="Gene3D" id="1.10.240.10">
    <property type="entry name" value="Tyrosyl-Transfer RNA Synthetase"/>
    <property type="match status" value="1"/>
</dbReference>
<comment type="similarity">
    <text evidence="2">Belongs to the class-I aminoacyl-tRNA synthetase family.</text>
</comment>
<keyword evidence="5" id="KW-0547">Nucleotide-binding</keyword>
<evidence type="ECO:0000256" key="4">
    <source>
        <dbReference type="ARBA" id="ARBA00022598"/>
    </source>
</evidence>
<comment type="subcellular location">
    <subcellularLocation>
        <location evidence="1">Mitochondrion</location>
    </subcellularLocation>
</comment>
<keyword evidence="6" id="KW-0067">ATP-binding</keyword>
<dbReference type="FunFam" id="1.10.240.10:FF:000005">
    <property type="entry name" value="Tryptophan--tRNA ligase"/>
    <property type="match status" value="1"/>
</dbReference>
<dbReference type="InterPro" id="IPR002305">
    <property type="entry name" value="aa-tRNA-synth_Ic"/>
</dbReference>
<dbReference type="HAMAP" id="MF_00140_B">
    <property type="entry name" value="Trp_tRNA_synth_B"/>
    <property type="match status" value="1"/>
</dbReference>
<dbReference type="Pfam" id="PF00579">
    <property type="entry name" value="tRNA-synt_1b"/>
    <property type="match status" value="1"/>
</dbReference>
<dbReference type="InterPro" id="IPR002306">
    <property type="entry name" value="Trp-tRNA-ligase"/>
</dbReference>
<dbReference type="NCBIfam" id="TIGR00233">
    <property type="entry name" value="trpS"/>
    <property type="match status" value="1"/>
</dbReference>